<dbReference type="InterPro" id="IPR050914">
    <property type="entry name" value="snRNP_SmB/NAA38-like"/>
</dbReference>
<feature type="domain" description="Sm" evidence="1">
    <location>
        <begin position="14"/>
        <end position="104"/>
    </location>
</feature>
<dbReference type="EMBL" id="MU853807">
    <property type="protein sequence ID" value="KAK3939710.1"/>
    <property type="molecule type" value="Genomic_DNA"/>
</dbReference>
<accession>A0AAN6S430</accession>
<dbReference type="GO" id="GO:0031417">
    <property type="term" value="C:NatC complex"/>
    <property type="evidence" value="ECO:0007669"/>
    <property type="project" value="InterPro"/>
</dbReference>
<dbReference type="InterPro" id="IPR010920">
    <property type="entry name" value="LSM_dom_sf"/>
</dbReference>
<dbReference type="PANTHER" id="PTHR10701">
    <property type="entry name" value="SMALL NUCLEAR RIBONUCLEOPROTEIN-ASSOCIATED PROTEIN B AND N"/>
    <property type="match status" value="1"/>
</dbReference>
<evidence type="ECO:0000259" key="1">
    <source>
        <dbReference type="SMART" id="SM00651"/>
    </source>
</evidence>
<proteinExistence type="predicted"/>
<dbReference type="AlphaFoldDB" id="A0AAN6S430"/>
<dbReference type="InterPro" id="IPR034110">
    <property type="entry name" value="LSMD1_Sm"/>
</dbReference>
<comment type="caution">
    <text evidence="2">The sequence shown here is derived from an EMBL/GenBank/DDBJ whole genome shotgun (WGS) entry which is preliminary data.</text>
</comment>
<sequence>MPAAEQMSRGEAGDFLQSLLNKNLRVTTTDARMFWGGFKCTDPESNVILQHTYEYRHPSTQQLLLAEAVATTGNNNNGTIKMEMQSRYLGLVVIPGKYITKIEVEEFASQLPK</sequence>
<gene>
    <name evidence="2" type="ORF">QBC46DRAFT_262744</name>
</gene>
<dbReference type="SMART" id="SM00651">
    <property type="entry name" value="Sm"/>
    <property type="match status" value="1"/>
</dbReference>
<keyword evidence="3" id="KW-1185">Reference proteome</keyword>
<organism evidence="2 3">
    <name type="scientific">Diplogelasinospora grovesii</name>
    <dbReference type="NCBI Taxonomy" id="303347"/>
    <lineage>
        <taxon>Eukaryota</taxon>
        <taxon>Fungi</taxon>
        <taxon>Dikarya</taxon>
        <taxon>Ascomycota</taxon>
        <taxon>Pezizomycotina</taxon>
        <taxon>Sordariomycetes</taxon>
        <taxon>Sordariomycetidae</taxon>
        <taxon>Sordariales</taxon>
        <taxon>Diplogelasinosporaceae</taxon>
        <taxon>Diplogelasinospora</taxon>
    </lineage>
</organism>
<dbReference type="SUPFAM" id="SSF50182">
    <property type="entry name" value="Sm-like ribonucleoproteins"/>
    <property type="match status" value="1"/>
</dbReference>
<reference evidence="3" key="1">
    <citation type="journal article" date="2023" name="Mol. Phylogenet. Evol.">
        <title>Genome-scale phylogeny and comparative genomics of the fungal order Sordariales.</title>
        <authorList>
            <person name="Hensen N."/>
            <person name="Bonometti L."/>
            <person name="Westerberg I."/>
            <person name="Brannstrom I.O."/>
            <person name="Guillou S."/>
            <person name="Cros-Aarteil S."/>
            <person name="Calhoun S."/>
            <person name="Haridas S."/>
            <person name="Kuo A."/>
            <person name="Mondo S."/>
            <person name="Pangilinan J."/>
            <person name="Riley R."/>
            <person name="LaButti K."/>
            <person name="Andreopoulos B."/>
            <person name="Lipzen A."/>
            <person name="Chen C."/>
            <person name="Yan M."/>
            <person name="Daum C."/>
            <person name="Ng V."/>
            <person name="Clum A."/>
            <person name="Steindorff A."/>
            <person name="Ohm R.A."/>
            <person name="Martin F."/>
            <person name="Silar P."/>
            <person name="Natvig D.O."/>
            <person name="Lalanne C."/>
            <person name="Gautier V."/>
            <person name="Ament-Velasquez S.L."/>
            <person name="Kruys A."/>
            <person name="Hutchinson M.I."/>
            <person name="Powell A.J."/>
            <person name="Barry K."/>
            <person name="Miller A.N."/>
            <person name="Grigoriev I.V."/>
            <person name="Debuchy R."/>
            <person name="Gladieux P."/>
            <person name="Hiltunen Thoren M."/>
            <person name="Johannesson H."/>
        </authorList>
    </citation>
    <scope>NUCLEOTIDE SEQUENCE [LARGE SCALE GENOMIC DNA]</scope>
    <source>
        <strain evidence="3">CBS 340.73</strain>
    </source>
</reference>
<dbReference type="PANTHER" id="PTHR10701:SF5">
    <property type="entry name" value="N-ALPHA-ACETYLTRANSFERASE 38, NATC AUXILIARY SUBUNIT"/>
    <property type="match status" value="1"/>
</dbReference>
<evidence type="ECO:0000313" key="3">
    <source>
        <dbReference type="Proteomes" id="UP001303473"/>
    </source>
</evidence>
<protein>
    <submittedName>
        <fullName evidence="2">LSM domain-containing protein</fullName>
    </submittedName>
</protein>
<dbReference type="Proteomes" id="UP001303473">
    <property type="component" value="Unassembled WGS sequence"/>
</dbReference>
<evidence type="ECO:0000313" key="2">
    <source>
        <dbReference type="EMBL" id="KAK3939710.1"/>
    </source>
</evidence>
<dbReference type="Pfam" id="PF01423">
    <property type="entry name" value="LSM"/>
    <property type="match status" value="1"/>
</dbReference>
<dbReference type="Gene3D" id="2.30.30.100">
    <property type="match status" value="1"/>
</dbReference>
<dbReference type="CDD" id="cd06168">
    <property type="entry name" value="LSMD1"/>
    <property type="match status" value="1"/>
</dbReference>
<name>A0AAN6S430_9PEZI</name>
<dbReference type="InterPro" id="IPR001163">
    <property type="entry name" value="Sm_dom_euk/arc"/>
</dbReference>